<feature type="compositionally biased region" description="Basic residues" evidence="1">
    <location>
        <begin position="220"/>
        <end position="229"/>
    </location>
</feature>
<evidence type="ECO:0000313" key="2">
    <source>
        <dbReference type="EMBL" id="CAA9531001.1"/>
    </source>
</evidence>
<gene>
    <name evidence="2" type="ORF">AVDCRST_MAG67-4154</name>
</gene>
<feature type="compositionally biased region" description="Basic residues" evidence="1">
    <location>
        <begin position="87"/>
        <end position="119"/>
    </location>
</feature>
<dbReference type="EMBL" id="CADCVQ010000168">
    <property type="protein sequence ID" value="CAA9531001.1"/>
    <property type="molecule type" value="Genomic_DNA"/>
</dbReference>
<feature type="region of interest" description="Disordered" evidence="1">
    <location>
        <begin position="73"/>
        <end position="123"/>
    </location>
</feature>
<name>A0A6J4TTB8_9ACTN</name>
<organism evidence="2">
    <name type="scientific">uncultured Solirubrobacteraceae bacterium</name>
    <dbReference type="NCBI Taxonomy" id="1162706"/>
    <lineage>
        <taxon>Bacteria</taxon>
        <taxon>Bacillati</taxon>
        <taxon>Actinomycetota</taxon>
        <taxon>Thermoleophilia</taxon>
        <taxon>Solirubrobacterales</taxon>
        <taxon>Solirubrobacteraceae</taxon>
        <taxon>environmental samples</taxon>
    </lineage>
</organism>
<feature type="compositionally biased region" description="Low complexity" evidence="1">
    <location>
        <begin position="209"/>
        <end position="219"/>
    </location>
</feature>
<reference evidence="2" key="1">
    <citation type="submission" date="2020-02" db="EMBL/GenBank/DDBJ databases">
        <authorList>
            <person name="Meier V. D."/>
        </authorList>
    </citation>
    <scope>NUCLEOTIDE SEQUENCE</scope>
    <source>
        <strain evidence="2">AVDCRST_MAG67</strain>
    </source>
</reference>
<accession>A0A6J4TTB8</accession>
<feature type="compositionally biased region" description="Basic and acidic residues" evidence="1">
    <location>
        <begin position="46"/>
        <end position="58"/>
    </location>
</feature>
<feature type="compositionally biased region" description="Basic residues" evidence="1">
    <location>
        <begin position="1"/>
        <end position="26"/>
    </location>
</feature>
<feature type="non-terminal residue" evidence="2">
    <location>
        <position position="1"/>
    </location>
</feature>
<proteinExistence type="predicted"/>
<feature type="non-terminal residue" evidence="2">
    <location>
        <position position="238"/>
    </location>
</feature>
<protein>
    <submittedName>
        <fullName evidence="2">NAD-dependent protein deacetylase of SIR2 family</fullName>
    </submittedName>
</protein>
<dbReference type="AlphaFoldDB" id="A0A6J4TTB8"/>
<feature type="region of interest" description="Disordered" evidence="1">
    <location>
        <begin position="1"/>
        <end position="58"/>
    </location>
</feature>
<sequence>GPAADRRRRRRPGAAHAGRRVRRRPDRRRDLGSLRDPGLPHAGHGHLGERRPDGGRAHRRLAREPRALLELLRRALPDPGRQAAQRRPPRARAARAPRAARRCHHAEHRHAAPARRHARADRGPRLDRDVLVPFVRTARRLRRRARAAARRGGAAVRLRAAAQARCRPVRRVSVRGGARACDAARRGRRPAAVHRHLRWRSIRSRSFRGSRCATGATSRSSRRARRRTTVARSPGSTV</sequence>
<feature type="region of interest" description="Disordered" evidence="1">
    <location>
        <begin position="208"/>
        <end position="238"/>
    </location>
</feature>
<evidence type="ECO:0000256" key="1">
    <source>
        <dbReference type="SAM" id="MobiDB-lite"/>
    </source>
</evidence>